<proteinExistence type="predicted"/>
<dbReference type="RefSeq" id="WP_336558268.1">
    <property type="nucleotide sequence ID" value="NZ_JBBAYL010000004.1"/>
</dbReference>
<reference evidence="1 2" key="1">
    <citation type="submission" date="2024-03" db="EMBL/GenBank/DDBJ databases">
        <title>First Report of Pectobacterium brasiliscabiei causing potato scab in china.</title>
        <authorList>
            <person name="Handique U."/>
        </authorList>
    </citation>
    <scope>NUCLEOTIDE SEQUENCE [LARGE SCALE GENOMIC DNA]</scope>
    <source>
        <strain evidence="1 2">ZRIMU1503</strain>
    </source>
</reference>
<keyword evidence="2" id="KW-1185">Reference proteome</keyword>
<sequence length="301" mass="34166">MSRIYFHSPTRDAELRGSERAWLAGLADDLAVGMLALHHTDRVQRLIGLAAPDHYITRHAQDHPNGMPLATAYRLAFLHDHSHTAPIIQHRGHRIDAFDVVLNTACLLGNDQVKLAARLHSQCEIHAWVDGPNRTWLADIMQAGLDHGIYRRGLPYPADPGHGRPEPVSVSQGWEDVITLLRERDDEPVVTSFSVTDQFPTSSVGDWMPPWPEDVPKDWRELTEEQQAQRRERQDAWYELDSAEQWRISMDGLRSSPGGMELRPDDWAGFRFGSGVTALDLLAHDWEDRLDRALISDTEED</sequence>
<organism evidence="1 2">
    <name type="scientific">Streptomyces brasiliscabiei</name>
    <dbReference type="NCBI Taxonomy" id="2736302"/>
    <lineage>
        <taxon>Bacteria</taxon>
        <taxon>Bacillati</taxon>
        <taxon>Actinomycetota</taxon>
        <taxon>Actinomycetes</taxon>
        <taxon>Kitasatosporales</taxon>
        <taxon>Streptomycetaceae</taxon>
        <taxon>Streptomyces</taxon>
    </lineage>
</organism>
<name>A0ABU8GCB8_9ACTN</name>
<accession>A0ABU8GCB8</accession>
<evidence type="ECO:0000313" key="2">
    <source>
        <dbReference type="Proteomes" id="UP001365781"/>
    </source>
</evidence>
<dbReference type="EMBL" id="JBBAYM010000007">
    <property type="protein sequence ID" value="MEI5609969.1"/>
    <property type="molecule type" value="Genomic_DNA"/>
</dbReference>
<gene>
    <name evidence="1" type="ORF">WB403_12395</name>
</gene>
<evidence type="ECO:0000313" key="1">
    <source>
        <dbReference type="EMBL" id="MEI5609969.1"/>
    </source>
</evidence>
<protein>
    <submittedName>
        <fullName evidence="1">Uncharacterized protein</fullName>
    </submittedName>
</protein>
<comment type="caution">
    <text evidence="1">The sequence shown here is derived from an EMBL/GenBank/DDBJ whole genome shotgun (WGS) entry which is preliminary data.</text>
</comment>
<dbReference type="Proteomes" id="UP001365781">
    <property type="component" value="Unassembled WGS sequence"/>
</dbReference>